<dbReference type="EC" id="3.6.4.-" evidence="7"/>
<keyword evidence="2 7" id="KW-0547">Nucleotide-binding</keyword>
<organism evidence="11 12">
    <name type="scientific">Porphyromonas miyakawae</name>
    <dbReference type="NCBI Taxonomy" id="3137470"/>
    <lineage>
        <taxon>Bacteria</taxon>
        <taxon>Pseudomonadati</taxon>
        <taxon>Bacteroidota</taxon>
        <taxon>Bacteroidia</taxon>
        <taxon>Bacteroidales</taxon>
        <taxon>Porphyromonadaceae</taxon>
        <taxon>Porphyromonas</taxon>
    </lineage>
</organism>
<name>A0ABQ0E2Y0_9PORP</name>
<keyword evidence="1 7" id="KW-0699">rRNA-binding</keyword>
<dbReference type="SMART" id="SM00463">
    <property type="entry name" value="SMR"/>
    <property type="match status" value="1"/>
</dbReference>
<comment type="caution">
    <text evidence="11">The sequence shown here is derived from an EMBL/GenBank/DDBJ whole genome shotgun (WGS) entry which is preliminary data.</text>
</comment>
<evidence type="ECO:0000256" key="2">
    <source>
        <dbReference type="ARBA" id="ARBA00022741"/>
    </source>
</evidence>
<comment type="subunit">
    <text evidence="7">Homodimer. Binds to stalled ribosomes, contacting rRNA.</text>
</comment>
<dbReference type="InterPro" id="IPR027417">
    <property type="entry name" value="P-loop_NTPase"/>
</dbReference>
<dbReference type="EC" id="3.1.-.-" evidence="7"/>
<dbReference type="InterPro" id="IPR002625">
    <property type="entry name" value="Smr_dom"/>
</dbReference>
<dbReference type="Gene3D" id="3.40.50.300">
    <property type="entry name" value="P-loop containing nucleotide triphosphate hydrolases"/>
    <property type="match status" value="1"/>
</dbReference>
<keyword evidence="4 7" id="KW-0067">ATP-binding</keyword>
<evidence type="ECO:0000259" key="10">
    <source>
        <dbReference type="PROSITE" id="PS50828"/>
    </source>
</evidence>
<evidence type="ECO:0000256" key="7">
    <source>
        <dbReference type="HAMAP-Rule" id="MF_00092"/>
    </source>
</evidence>
<comment type="similarity">
    <text evidence="7">Belongs to the DNA mismatch repair MutS family. MutS2 subfamily.</text>
</comment>
<evidence type="ECO:0000256" key="5">
    <source>
        <dbReference type="ARBA" id="ARBA00022884"/>
    </source>
</evidence>
<dbReference type="PANTHER" id="PTHR48466:SF2">
    <property type="entry name" value="OS10G0509000 PROTEIN"/>
    <property type="match status" value="1"/>
</dbReference>
<evidence type="ECO:0000313" key="11">
    <source>
        <dbReference type="EMBL" id="GAB1252090.1"/>
    </source>
</evidence>
<dbReference type="InterPro" id="IPR007696">
    <property type="entry name" value="DNA_mismatch_repair_MutS_core"/>
</dbReference>
<dbReference type="InterPro" id="IPR000432">
    <property type="entry name" value="DNA_mismatch_repair_MutS_C"/>
</dbReference>
<dbReference type="SUPFAM" id="SSF48334">
    <property type="entry name" value="DNA repair protein MutS, domain III"/>
    <property type="match status" value="1"/>
</dbReference>
<keyword evidence="5 7" id="KW-0694">RNA-binding</keyword>
<dbReference type="InterPro" id="IPR005747">
    <property type="entry name" value="MutS2"/>
</dbReference>
<keyword evidence="12" id="KW-1185">Reference proteome</keyword>
<feature type="coiled-coil region" evidence="8">
    <location>
        <begin position="562"/>
        <end position="635"/>
    </location>
</feature>
<dbReference type="SUPFAM" id="SSF160443">
    <property type="entry name" value="SMR domain-like"/>
    <property type="match status" value="1"/>
</dbReference>
<dbReference type="NCBIfam" id="TIGR01069">
    <property type="entry name" value="mutS2"/>
    <property type="match status" value="1"/>
</dbReference>
<comment type="function">
    <text evidence="7">Endonuclease that is involved in the suppression of homologous recombination and thus may have a key role in the control of bacterial genetic diversity.</text>
</comment>
<keyword evidence="8" id="KW-0175">Coiled coil</keyword>
<proteinExistence type="inferred from homology"/>
<dbReference type="PROSITE" id="PS00486">
    <property type="entry name" value="DNA_MISMATCH_REPAIR_2"/>
    <property type="match status" value="1"/>
</dbReference>
<evidence type="ECO:0000256" key="4">
    <source>
        <dbReference type="ARBA" id="ARBA00022840"/>
    </source>
</evidence>
<gene>
    <name evidence="7" type="primary">mutS2</name>
    <name evidence="7" type="synonym">rqcU</name>
    <name evidence="11" type="ORF">Tsumi_11960</name>
</gene>
<comment type="function">
    <text evidence="7">Acts as a ribosome collision sensor, splitting the ribosome into its 2 subunits. Detects stalled/collided 70S ribosomes which it binds and splits by an ATP-hydrolysis driven conformational change. Acts upstream of the ribosome quality control system (RQC), a ribosome-associated complex that mediates the extraction of incompletely synthesized nascent chains from stalled ribosomes and their subsequent degradation. Probably generates substrates for RQC.</text>
</comment>
<dbReference type="HAMAP" id="MF_00092">
    <property type="entry name" value="MutS2"/>
    <property type="match status" value="1"/>
</dbReference>
<dbReference type="GO" id="GO:0004519">
    <property type="term" value="F:endonuclease activity"/>
    <property type="evidence" value="ECO:0007669"/>
    <property type="project" value="UniProtKB-KW"/>
</dbReference>
<keyword evidence="7 11" id="KW-0255">Endonuclease</keyword>
<evidence type="ECO:0000256" key="8">
    <source>
        <dbReference type="SAM" id="Coils"/>
    </source>
</evidence>
<evidence type="ECO:0000256" key="9">
    <source>
        <dbReference type="SAM" id="MobiDB-lite"/>
    </source>
</evidence>
<dbReference type="Gene3D" id="3.30.1370.110">
    <property type="match status" value="1"/>
</dbReference>
<dbReference type="PROSITE" id="PS50828">
    <property type="entry name" value="SMR"/>
    <property type="match status" value="1"/>
</dbReference>
<reference evidence="11 12" key="1">
    <citation type="journal article" date="2025" name="Int. J. Syst. Evol. Microbiol.">
        <title>Desulfovibrio falkowii sp. nov., Porphyromonas miyakawae sp. nov., Mediterraneibacter flintii sp. nov. and Owariibacterium komagatae gen. nov., sp. nov., isolated from human faeces.</title>
        <authorList>
            <person name="Hamaguchi T."/>
            <person name="Ohara M."/>
            <person name="Hisatomi A."/>
            <person name="Sekiguchi K."/>
            <person name="Takeda J.I."/>
            <person name="Ueyama J."/>
            <person name="Ito M."/>
            <person name="Nishiwaki H."/>
            <person name="Ogi T."/>
            <person name="Hirayama M."/>
            <person name="Ohkuma M."/>
            <person name="Sakamoto M."/>
            <person name="Ohno K."/>
        </authorList>
    </citation>
    <scope>NUCLEOTIDE SEQUENCE [LARGE SCALE GENOMIC DNA]</scope>
    <source>
        <strain evidence="11 12">13CB11C</strain>
    </source>
</reference>
<feature type="binding site" evidence="7">
    <location>
        <begin position="353"/>
        <end position="360"/>
    </location>
    <ligand>
        <name>ATP</name>
        <dbReference type="ChEBI" id="CHEBI:30616"/>
    </ligand>
</feature>
<dbReference type="SMART" id="SM00533">
    <property type="entry name" value="MUTSd"/>
    <property type="match status" value="1"/>
</dbReference>
<dbReference type="PIRSF" id="PIRSF005814">
    <property type="entry name" value="MutS_YshD"/>
    <property type="match status" value="1"/>
</dbReference>
<dbReference type="InterPro" id="IPR045076">
    <property type="entry name" value="MutS"/>
</dbReference>
<keyword evidence="3 7" id="KW-0378">Hydrolase</keyword>
<keyword evidence="7" id="KW-0540">Nuclease</keyword>
<sequence length="819" mass="91466">MQEPLNLFPKQYEAKVDADRVRDLLVAECSSEPGKEIILQIRPTADPAELKRRMAPVEELMQILRSGVSFPSLVIADLREAVASLEPAGSYLTEEELAALVALLKSVEALYRFLSATEDKGEQIRYPALNALIGGELLLPQIVRLIEGLLDRFGRIKDSASPKLKELRTERASVERQMSKLTHRQLELAIREGWAEPDAQPTLRDGHLLLPITPSYRRQVPGIVYDESATGKTLFVEPLEVVESNNRLREIDIAERKEIIRILIETADQIRPFITTIAQIYVAIGQVDAFVAIARYAYKIDGVIPIIHPRPYMHWFRARHPILEQALRAQGRELIPLDISLEAPKGRLLLISGPNAGGKSVCLKTCGLLQYMLQCGWPIPVSPDSEAGIFTRLAINIGDDQSIDNDLSTYSSHLAAMRQFCHFAGPTTLLLVDEFGAGTEPELGGAIAESLLKLFNDRESFGIITTHYANLKQFAAEHEGVINGAMCYDRGAMKPLFKLEIGRPGSSFALEIAQRSGLPEEVLAYAKELAGEERLHSERYLQDISRDRNYWHRKREEIRKQGKKQEAVADKYEAALEKLRAERTAIIEAAHKEATQLLNEANARIEGTIRQIKESQAEKETIRQARESLDVYKAQHAAKPVEEKLHTAPLPKRKHKKSERKSVDKPFVPTLESHVRIKGTDIEGVVIEIKGDKATISLGGNIRSTKPLKDLEAAKRTSASPSAKQATSNITDHLHEKRMHFKTELDLRGMRAAEALVAVDYFLDDAVQMGVPQVRLLHGTGTGALRSSIREWLASKPFVKSFRDEDVRFGGTGITIVDL</sequence>
<evidence type="ECO:0000313" key="12">
    <source>
        <dbReference type="Proteomes" id="UP001628220"/>
    </source>
</evidence>
<protein>
    <recommendedName>
        <fullName evidence="7">Endonuclease MutS2</fullName>
        <ecNumber evidence="7">3.1.-.-</ecNumber>
    </recommendedName>
    <alternativeName>
        <fullName evidence="7">Ribosome-associated protein quality control-upstream factor</fullName>
        <shortName evidence="7">RQC-upstream factor</shortName>
        <shortName evidence="7">RqcU</shortName>
        <ecNumber evidence="7">3.6.4.-</ecNumber>
    </alternativeName>
</protein>
<dbReference type="InterPro" id="IPR036187">
    <property type="entry name" value="DNA_mismatch_repair_MutS_sf"/>
</dbReference>
<dbReference type="SUPFAM" id="SSF52540">
    <property type="entry name" value="P-loop containing nucleoside triphosphate hydrolases"/>
    <property type="match status" value="1"/>
</dbReference>
<dbReference type="SMART" id="SM00534">
    <property type="entry name" value="MUTSac"/>
    <property type="match status" value="1"/>
</dbReference>
<dbReference type="Pfam" id="PF01713">
    <property type="entry name" value="Smr"/>
    <property type="match status" value="1"/>
</dbReference>
<feature type="domain" description="Smr" evidence="10">
    <location>
        <begin position="745"/>
        <end position="819"/>
    </location>
</feature>
<feature type="region of interest" description="Disordered" evidence="9">
    <location>
        <begin position="637"/>
        <end position="663"/>
    </location>
</feature>
<dbReference type="EMBL" id="BAAFSF010000004">
    <property type="protein sequence ID" value="GAB1252090.1"/>
    <property type="molecule type" value="Genomic_DNA"/>
</dbReference>
<evidence type="ECO:0000256" key="6">
    <source>
        <dbReference type="ARBA" id="ARBA00023125"/>
    </source>
</evidence>
<dbReference type="Pfam" id="PF00488">
    <property type="entry name" value="MutS_V"/>
    <property type="match status" value="1"/>
</dbReference>
<dbReference type="Proteomes" id="UP001628220">
    <property type="component" value="Unassembled WGS sequence"/>
</dbReference>
<dbReference type="InterPro" id="IPR036063">
    <property type="entry name" value="Smr_dom_sf"/>
</dbReference>
<keyword evidence="6 7" id="KW-0238">DNA-binding</keyword>
<dbReference type="PANTHER" id="PTHR48466">
    <property type="entry name" value="OS10G0509000 PROTEIN-RELATED"/>
    <property type="match status" value="1"/>
</dbReference>
<accession>A0ABQ0E2Y0</accession>
<evidence type="ECO:0000256" key="1">
    <source>
        <dbReference type="ARBA" id="ARBA00022730"/>
    </source>
</evidence>
<evidence type="ECO:0000256" key="3">
    <source>
        <dbReference type="ARBA" id="ARBA00022801"/>
    </source>
</evidence>